<sequence length="523" mass="57182">MLYIMVFTATSPVVASMAMSFIITFLKKYKTFYSGNFVRTSLTSPNFCSFFFVSCCFQGSGNPVSMQNTLQKLEWARIDAGYSPLHVASEDGRTEDVVNMLVSSEGKGTDDFQGGGKTALMLAAREGHAHVARELLKHGADIDKRSDKCKRKTALHFAAGCGQDEVVVVLVMRGADVDCQMGDRSTGRRTALELAAEGGHLRVVNTLVLRGAIVYPDTIGRLRFGTEEEFRAAFNKVFDGNIESGHKSHGDFLQSALLYAAEYGNLPVVKALSTKGVDLDGTAEYYPSHSDIVPGQATALHAAASGGHNDVVNYLLDNSVRIDPDDKNMMTPLMWSAMKNHLCVSATLLEAGANASAEDQMGESSLSSDSWSCSVDMALLLLRYGADVNASGGLFGSSALHNAIKNRDNTEAMVDLLLRWGADETVVDDRGRTPLDVFTSGTRFQRTAETKERVRKLLVNAPADRTWRRRGWLVMLWERERRKTVKEGCKLARTEEDIVVGGVATWLFAVTDEGVLRTVVAFL</sequence>
<keyword evidence="3" id="KW-0812">Transmembrane</keyword>
<evidence type="ECO:0000313" key="4">
    <source>
        <dbReference type="EMBL" id="AAK14447.1"/>
    </source>
</evidence>
<dbReference type="PROSITE" id="PS50297">
    <property type="entry name" value="ANK_REP_REGION"/>
    <property type="match status" value="5"/>
</dbReference>
<evidence type="ECO:0000256" key="2">
    <source>
        <dbReference type="ARBA" id="ARBA00023043"/>
    </source>
</evidence>
<keyword evidence="3" id="KW-1133">Transmembrane helix</keyword>
<organismHost>
    <name type="scientific">Ectocarpus siliculosus</name>
    <name type="common">Brown alga</name>
    <name type="synonym">Conferva siliculosa</name>
    <dbReference type="NCBI Taxonomy" id="2880"/>
</organismHost>
<dbReference type="PANTHER" id="PTHR24189">
    <property type="entry name" value="MYOTROPHIN"/>
    <property type="match status" value="1"/>
</dbReference>
<dbReference type="Proteomes" id="UP000000864">
    <property type="component" value="Segment"/>
</dbReference>
<name>Q8QNP0_ESV1K</name>
<dbReference type="SMART" id="SM00248">
    <property type="entry name" value="ANK"/>
    <property type="match status" value="9"/>
</dbReference>
<evidence type="ECO:0000256" key="1">
    <source>
        <dbReference type="ARBA" id="ARBA00022737"/>
    </source>
</evidence>
<reference evidence="4 5" key="3">
    <citation type="journal article" date="2000" name="Virology">
        <title>Characterization and immunolocalization of major structural proteins in the brown algal virus EsV-1.</title>
        <authorList>
            <person name="Delaroque N."/>
            <person name="Wolf S."/>
            <person name="Muller D.G."/>
            <person name="Knippers R."/>
        </authorList>
    </citation>
    <scope>NUCLEOTIDE SEQUENCE [LARGE SCALE GENOMIC DNA]</scope>
    <source>
        <strain evidence="5">Isolate New Zealand/Kaikoura/1988</strain>
    </source>
</reference>
<dbReference type="PRINTS" id="PR01415">
    <property type="entry name" value="ANKYRIN"/>
</dbReference>
<gene>
    <name evidence="4" type="primary">ORF 21</name>
</gene>
<dbReference type="InterPro" id="IPR002110">
    <property type="entry name" value="Ankyrin_rpt"/>
</dbReference>
<dbReference type="SUPFAM" id="SSF48403">
    <property type="entry name" value="Ankyrin repeat"/>
    <property type="match status" value="1"/>
</dbReference>
<feature type="transmembrane region" description="Helical" evidence="3">
    <location>
        <begin position="6"/>
        <end position="26"/>
    </location>
</feature>
<keyword evidence="1" id="KW-0677">Repeat</keyword>
<reference evidence="4 5" key="2">
    <citation type="journal article" date="1998" name="Adv. Virus Res.">
        <title>Viruses in marine brown algae.</title>
        <authorList>
            <person name="Muller D.G."/>
            <person name="Kapp M."/>
            <person name="Knippers R."/>
        </authorList>
    </citation>
    <scope>NUCLEOTIDE SEQUENCE [LARGE SCALE GENOMIC DNA]</scope>
    <source>
        <strain evidence="5">Isolate New Zealand/Kaikoura/1988</strain>
    </source>
</reference>
<protein>
    <submittedName>
        <fullName evidence="4">EsV-1-21</fullName>
    </submittedName>
</protein>
<dbReference type="KEGG" id="vg:920711"/>
<dbReference type="PROSITE" id="PS50088">
    <property type="entry name" value="ANK_REPEAT"/>
    <property type="match status" value="6"/>
</dbReference>
<organism evidence="4 5">
    <name type="scientific">Ectocarpus siliculosus virus 1 (isolate New Zealand/Kaikoura/1988)</name>
    <name type="common">EsV-1</name>
    <dbReference type="NCBI Taxonomy" id="654926"/>
    <lineage>
        <taxon>Viruses</taxon>
        <taxon>Varidnaviria</taxon>
        <taxon>Bamfordvirae</taxon>
        <taxon>Nucleocytoviricota</taxon>
        <taxon>Megaviricetes</taxon>
        <taxon>Algavirales</taxon>
        <taxon>Phycodnaviridae</taxon>
        <taxon>Phaeovirus</taxon>
        <taxon>Phaeovirus unasiliculosus</taxon>
        <taxon>Ectocarpus siliculosus virus 1</taxon>
    </lineage>
</organism>
<proteinExistence type="predicted"/>
<dbReference type="EMBL" id="AF204951">
    <property type="protein sequence ID" value="AAK14447.1"/>
    <property type="molecule type" value="Genomic_DNA"/>
</dbReference>
<keyword evidence="2" id="KW-0040">ANK repeat</keyword>
<dbReference type="PANTHER" id="PTHR24189:SF50">
    <property type="entry name" value="ANKYRIN REPEAT AND SOCS BOX PROTEIN 2"/>
    <property type="match status" value="1"/>
</dbReference>
<evidence type="ECO:0000313" key="5">
    <source>
        <dbReference type="Proteomes" id="UP000000864"/>
    </source>
</evidence>
<accession>Q8QNP0</accession>
<dbReference type="InterPro" id="IPR036770">
    <property type="entry name" value="Ankyrin_rpt-contain_sf"/>
</dbReference>
<dbReference type="Gene3D" id="1.25.40.20">
    <property type="entry name" value="Ankyrin repeat-containing domain"/>
    <property type="match status" value="2"/>
</dbReference>
<evidence type="ECO:0000256" key="3">
    <source>
        <dbReference type="SAM" id="Phobius"/>
    </source>
</evidence>
<keyword evidence="5" id="KW-1185">Reference proteome</keyword>
<dbReference type="Pfam" id="PF12796">
    <property type="entry name" value="Ank_2"/>
    <property type="match status" value="2"/>
</dbReference>
<dbReference type="InterPro" id="IPR050745">
    <property type="entry name" value="Multifunctional_regulatory"/>
</dbReference>
<reference evidence="4 5" key="4">
    <citation type="journal article" date="2000" name="Virology">
        <title>The brown algal virus EsV-1 particle contains a putative hybrid histidine kinase.</title>
        <authorList>
            <person name="Delaroque N."/>
            <person name="Wolf S."/>
            <person name="Muller D.G."/>
            <person name="Knippers R."/>
        </authorList>
    </citation>
    <scope>NUCLEOTIDE SEQUENCE [LARGE SCALE GENOMIC DNA]</scope>
    <source>
        <strain evidence="5">Isolate New Zealand/Kaikoura/1988</strain>
    </source>
</reference>
<keyword evidence="3" id="KW-0472">Membrane</keyword>
<reference evidence="4 5" key="1">
    <citation type="journal article" date="1995" name="Virology">
        <title>Coat protein of the Ectocarpus siliculosus virus.</title>
        <authorList>
            <person name="Klein M."/>
            <person name="Lanka S.T."/>
            <person name="Knippers R."/>
            <person name="Muller D.G."/>
        </authorList>
    </citation>
    <scope>NUCLEOTIDE SEQUENCE [LARGE SCALE GENOMIC DNA]</scope>
    <source>
        <strain evidence="5">Isolate New Zealand/Kaikoura/1988</strain>
    </source>
</reference>